<evidence type="ECO:0000259" key="1">
    <source>
        <dbReference type="Pfam" id="PF00535"/>
    </source>
</evidence>
<dbReference type="Pfam" id="PF00535">
    <property type="entry name" value="Glycos_transf_2"/>
    <property type="match status" value="1"/>
</dbReference>
<dbReference type="RefSeq" id="WP_210113699.1">
    <property type="nucleotide sequence ID" value="NZ_BAAADX010000009.1"/>
</dbReference>
<proteinExistence type="predicted"/>
<dbReference type="PANTHER" id="PTHR43685:SF2">
    <property type="entry name" value="GLYCOSYLTRANSFERASE 2-LIKE DOMAIN-CONTAINING PROTEIN"/>
    <property type="match status" value="1"/>
</dbReference>
<dbReference type="SUPFAM" id="SSF53448">
    <property type="entry name" value="Nucleotide-diphospho-sugar transferases"/>
    <property type="match status" value="1"/>
</dbReference>
<dbReference type="InterPro" id="IPR050834">
    <property type="entry name" value="Glycosyltransf_2"/>
</dbReference>
<feature type="domain" description="Glycosyltransferase 2-like" evidence="1">
    <location>
        <begin position="54"/>
        <end position="96"/>
    </location>
</feature>
<organism evidence="2 3">
    <name type="scientific">Halorubrum trapanicum</name>
    <dbReference type="NCBI Taxonomy" id="29284"/>
    <lineage>
        <taxon>Archaea</taxon>
        <taxon>Methanobacteriati</taxon>
        <taxon>Methanobacteriota</taxon>
        <taxon>Stenosarchaea group</taxon>
        <taxon>Halobacteria</taxon>
        <taxon>Halobacteriales</taxon>
        <taxon>Haloferacaceae</taxon>
        <taxon>Halorubrum</taxon>
    </lineage>
</organism>
<comment type="caution">
    <text evidence="2">The sequence shown here is derived from an EMBL/GenBank/DDBJ whole genome shotgun (WGS) entry which is preliminary data.</text>
</comment>
<protein>
    <submittedName>
        <fullName evidence="2">Glycosyltransferase involved in cell wall biosynthesis</fullName>
    </submittedName>
</protein>
<dbReference type="InterPro" id="IPR001173">
    <property type="entry name" value="Glyco_trans_2-like"/>
</dbReference>
<evidence type="ECO:0000313" key="2">
    <source>
        <dbReference type="EMBL" id="MBP1902853.1"/>
    </source>
</evidence>
<dbReference type="EMBL" id="JAGGKE010000012">
    <property type="protein sequence ID" value="MBP1902853.1"/>
    <property type="molecule type" value="Genomic_DNA"/>
</dbReference>
<dbReference type="OrthoDB" id="46222at2157"/>
<dbReference type="InterPro" id="IPR029044">
    <property type="entry name" value="Nucleotide-diphossugar_trans"/>
</dbReference>
<dbReference type="PANTHER" id="PTHR43685">
    <property type="entry name" value="GLYCOSYLTRANSFERASE"/>
    <property type="match status" value="1"/>
</dbReference>
<accession>A0A8J7RAX5</accession>
<sequence length="232" mass="26758">MAIERPITHPDPAVSVVIPTIPEYELKTLSALQKQTEDQFEVVVVSDASLNRCEARNKGIEEANAEVIAQTDDDCYPPEDWVERIRNFFDDHPEKVLLEGPLDKLRLPARHYIGANMAYRRKAALDIGGFDSEFAGWRADTDFGWRMEDEYGVECCHHDPELEVVHDGPTRTNVDREKEQKFRSRYPKRYFTVLYYPNIPFGRQVGLVVAMCYQTFPKVGEILIKVARNLRP</sequence>
<dbReference type="CDD" id="cd00761">
    <property type="entry name" value="Glyco_tranf_GTA_type"/>
    <property type="match status" value="1"/>
</dbReference>
<reference evidence="2 3" key="1">
    <citation type="submission" date="2021-03" db="EMBL/GenBank/DDBJ databases">
        <title>Genomic Encyclopedia of Type Strains, Phase IV (KMG-IV): sequencing the most valuable type-strain genomes for metagenomic binning, comparative biology and taxonomic classification.</title>
        <authorList>
            <person name="Goeker M."/>
        </authorList>
    </citation>
    <scope>NUCLEOTIDE SEQUENCE [LARGE SCALE GENOMIC DNA]</scope>
    <source>
        <strain evidence="2 3">DSM 12287</strain>
    </source>
</reference>
<dbReference type="AlphaFoldDB" id="A0A8J7RAX5"/>
<name>A0A8J7RAX5_9EURY</name>
<evidence type="ECO:0000313" key="3">
    <source>
        <dbReference type="Proteomes" id="UP000770586"/>
    </source>
</evidence>
<gene>
    <name evidence="2" type="ORF">J2744_002555</name>
</gene>
<dbReference type="Gene3D" id="3.90.550.10">
    <property type="entry name" value="Spore Coat Polysaccharide Biosynthesis Protein SpsA, Chain A"/>
    <property type="match status" value="1"/>
</dbReference>
<keyword evidence="3" id="KW-1185">Reference proteome</keyword>
<dbReference type="Proteomes" id="UP000770586">
    <property type="component" value="Unassembled WGS sequence"/>
</dbReference>